<keyword evidence="2" id="KW-1185">Reference proteome</keyword>
<dbReference type="AlphaFoldDB" id="A0A0C3DHL7"/>
<dbReference type="EMBL" id="KN822132">
    <property type="protein sequence ID" value="KIM55546.1"/>
    <property type="molecule type" value="Genomic_DNA"/>
</dbReference>
<evidence type="ECO:0000313" key="2">
    <source>
        <dbReference type="Proteomes" id="UP000053989"/>
    </source>
</evidence>
<gene>
    <name evidence="1" type="ORF">SCLCIDRAFT_290804</name>
</gene>
<dbReference type="Proteomes" id="UP000053989">
    <property type="component" value="Unassembled WGS sequence"/>
</dbReference>
<accession>A0A0C3DHL7</accession>
<reference evidence="2" key="2">
    <citation type="submission" date="2015-01" db="EMBL/GenBank/DDBJ databases">
        <title>Evolutionary Origins and Diversification of the Mycorrhizal Mutualists.</title>
        <authorList>
            <consortium name="DOE Joint Genome Institute"/>
            <consortium name="Mycorrhizal Genomics Consortium"/>
            <person name="Kohler A."/>
            <person name="Kuo A."/>
            <person name="Nagy L.G."/>
            <person name="Floudas D."/>
            <person name="Copeland A."/>
            <person name="Barry K.W."/>
            <person name="Cichocki N."/>
            <person name="Veneault-Fourrey C."/>
            <person name="LaButti K."/>
            <person name="Lindquist E.A."/>
            <person name="Lipzen A."/>
            <person name="Lundell T."/>
            <person name="Morin E."/>
            <person name="Murat C."/>
            <person name="Riley R."/>
            <person name="Ohm R."/>
            <person name="Sun H."/>
            <person name="Tunlid A."/>
            <person name="Henrissat B."/>
            <person name="Grigoriev I.V."/>
            <person name="Hibbett D.S."/>
            <person name="Martin F."/>
        </authorList>
    </citation>
    <scope>NUCLEOTIDE SEQUENCE [LARGE SCALE GENOMIC DNA]</scope>
    <source>
        <strain evidence="2">Foug A</strain>
    </source>
</reference>
<protein>
    <submittedName>
        <fullName evidence="1">Uncharacterized protein</fullName>
    </submittedName>
</protein>
<reference evidence="1 2" key="1">
    <citation type="submission" date="2014-04" db="EMBL/GenBank/DDBJ databases">
        <authorList>
            <consortium name="DOE Joint Genome Institute"/>
            <person name="Kuo A."/>
            <person name="Kohler A."/>
            <person name="Nagy L.G."/>
            <person name="Floudas D."/>
            <person name="Copeland A."/>
            <person name="Barry K.W."/>
            <person name="Cichocki N."/>
            <person name="Veneault-Fourrey C."/>
            <person name="LaButti K."/>
            <person name="Lindquist E.A."/>
            <person name="Lipzen A."/>
            <person name="Lundell T."/>
            <person name="Morin E."/>
            <person name="Murat C."/>
            <person name="Sun H."/>
            <person name="Tunlid A."/>
            <person name="Henrissat B."/>
            <person name="Grigoriev I.V."/>
            <person name="Hibbett D.S."/>
            <person name="Martin F."/>
            <person name="Nordberg H.P."/>
            <person name="Cantor M.N."/>
            <person name="Hua S.X."/>
        </authorList>
    </citation>
    <scope>NUCLEOTIDE SEQUENCE [LARGE SCALE GENOMIC DNA]</scope>
    <source>
        <strain evidence="1 2">Foug A</strain>
    </source>
</reference>
<sequence length="141" mass="15765">MTEIHVSFSTYMHIFGLKGLDAHRDEVGPHKREVTPPCFLPILRHATSHLHSARLLSRIIPESVHAKGTLLQTAFLNLSLVAAQDAQVRSVDVEGSTCVLLRYDHLESWLCRDSAVGPVLHLSAIYRKRNSQHSNTCLSPH</sequence>
<dbReference type="HOGENOM" id="CLU_1826435_0_0_1"/>
<proteinExistence type="predicted"/>
<evidence type="ECO:0000313" key="1">
    <source>
        <dbReference type="EMBL" id="KIM55546.1"/>
    </source>
</evidence>
<dbReference type="InParanoid" id="A0A0C3DHL7"/>
<name>A0A0C3DHL7_9AGAM</name>
<organism evidence="1 2">
    <name type="scientific">Scleroderma citrinum Foug A</name>
    <dbReference type="NCBI Taxonomy" id="1036808"/>
    <lineage>
        <taxon>Eukaryota</taxon>
        <taxon>Fungi</taxon>
        <taxon>Dikarya</taxon>
        <taxon>Basidiomycota</taxon>
        <taxon>Agaricomycotina</taxon>
        <taxon>Agaricomycetes</taxon>
        <taxon>Agaricomycetidae</taxon>
        <taxon>Boletales</taxon>
        <taxon>Sclerodermatineae</taxon>
        <taxon>Sclerodermataceae</taxon>
        <taxon>Scleroderma</taxon>
    </lineage>
</organism>